<proteinExistence type="predicted"/>
<protein>
    <submittedName>
        <fullName evidence="1">Uncharacterized protein</fullName>
    </submittedName>
</protein>
<gene>
    <name evidence="1" type="ORF">AAG747_28630</name>
</gene>
<dbReference type="EMBL" id="JBDKWZ010000030">
    <property type="protein sequence ID" value="MEN7551914.1"/>
    <property type="molecule type" value="Genomic_DNA"/>
</dbReference>
<comment type="caution">
    <text evidence="1">The sequence shown here is derived from an EMBL/GenBank/DDBJ whole genome shotgun (WGS) entry which is preliminary data.</text>
</comment>
<dbReference type="AlphaFoldDB" id="A0AAW9SI05"/>
<sequence length="202" mass="23436">MKVMILCLVILIDYSILNVQAMEGAKLLDFLAKAPNSLFDYTTEGILSEEKNILLKNGESEVWKIIRSQDTLLSIECKYGNSIVHLIPLVSNFGSQVILSYTENERTSMIETWQMEDEKVWKVQLLPSVKAKDFFTEEHRFANVSEYDSNVSLFMEVPSQVISATLNTWMEDEFEDKNIDYEIELKWDGTDFQKIKRKLSQK</sequence>
<organism evidence="1 2">
    <name type="scientific">Rapidithrix thailandica</name>
    <dbReference type="NCBI Taxonomy" id="413964"/>
    <lineage>
        <taxon>Bacteria</taxon>
        <taxon>Pseudomonadati</taxon>
        <taxon>Bacteroidota</taxon>
        <taxon>Cytophagia</taxon>
        <taxon>Cytophagales</taxon>
        <taxon>Flammeovirgaceae</taxon>
        <taxon>Rapidithrix</taxon>
    </lineage>
</organism>
<dbReference type="RefSeq" id="WP_346824690.1">
    <property type="nucleotide sequence ID" value="NZ_JBDKWZ010000030.1"/>
</dbReference>
<dbReference type="Proteomes" id="UP001403385">
    <property type="component" value="Unassembled WGS sequence"/>
</dbReference>
<name>A0AAW9SI05_9BACT</name>
<keyword evidence="2" id="KW-1185">Reference proteome</keyword>
<reference evidence="1 2" key="1">
    <citation type="submission" date="2024-04" db="EMBL/GenBank/DDBJ databases">
        <title>Novel genus in family Flammeovirgaceae.</title>
        <authorList>
            <person name="Nguyen T.H."/>
            <person name="Vuong T.Q."/>
            <person name="Le H."/>
            <person name="Kim S.-G."/>
        </authorList>
    </citation>
    <scope>NUCLEOTIDE SEQUENCE [LARGE SCALE GENOMIC DNA]</scope>
    <source>
        <strain evidence="1 2">JCM 23209</strain>
    </source>
</reference>
<evidence type="ECO:0000313" key="1">
    <source>
        <dbReference type="EMBL" id="MEN7551914.1"/>
    </source>
</evidence>
<evidence type="ECO:0000313" key="2">
    <source>
        <dbReference type="Proteomes" id="UP001403385"/>
    </source>
</evidence>
<accession>A0AAW9SI05</accession>